<proteinExistence type="predicted"/>
<protein>
    <submittedName>
        <fullName evidence="1">Uncharacterized protein</fullName>
    </submittedName>
</protein>
<sequence>MVTYRRKSKKESRFPDRRLRRQPLLRAASINHVKIPTEAQLPEYKSAVRKNSDGDRGKGKRVICWCTFERRDPWLRFKERPETTQL</sequence>
<reference evidence="1" key="1">
    <citation type="submission" date="2020-11" db="EMBL/GenBank/DDBJ databases">
        <authorList>
            <person name="Tran Van P."/>
        </authorList>
    </citation>
    <scope>NUCLEOTIDE SEQUENCE</scope>
</reference>
<dbReference type="AlphaFoldDB" id="A0A7R8WPI1"/>
<gene>
    <name evidence="1" type="ORF">CTOB1V02_LOCUS10546</name>
</gene>
<accession>A0A7R8WPI1</accession>
<dbReference type="EMBL" id="OB665035">
    <property type="protein sequence ID" value="CAD7232715.1"/>
    <property type="molecule type" value="Genomic_DNA"/>
</dbReference>
<evidence type="ECO:0000313" key="1">
    <source>
        <dbReference type="EMBL" id="CAD7232715.1"/>
    </source>
</evidence>
<organism evidence="1">
    <name type="scientific">Cyprideis torosa</name>
    <dbReference type="NCBI Taxonomy" id="163714"/>
    <lineage>
        <taxon>Eukaryota</taxon>
        <taxon>Metazoa</taxon>
        <taxon>Ecdysozoa</taxon>
        <taxon>Arthropoda</taxon>
        <taxon>Crustacea</taxon>
        <taxon>Oligostraca</taxon>
        <taxon>Ostracoda</taxon>
        <taxon>Podocopa</taxon>
        <taxon>Podocopida</taxon>
        <taxon>Cytherocopina</taxon>
        <taxon>Cytheroidea</taxon>
        <taxon>Cytherideidae</taxon>
        <taxon>Cyprideis</taxon>
    </lineage>
</organism>
<name>A0A7R8WPI1_9CRUS</name>